<accession>A0A1Q5SM26</accession>
<dbReference type="AlphaFoldDB" id="A0A1Q5SM26"/>
<dbReference type="Proteomes" id="UP000186030">
    <property type="component" value="Unassembled WGS sequence"/>
</dbReference>
<evidence type="ECO:0000313" key="2">
    <source>
        <dbReference type="Proteomes" id="UP000186030"/>
    </source>
</evidence>
<proteinExistence type="predicted"/>
<comment type="caution">
    <text evidence="1">The sequence shown here is derived from an EMBL/GenBank/DDBJ whole genome shotgun (WGS) entry which is preliminary data.</text>
</comment>
<organism evidence="1 2">
    <name type="scientific">Geobacillus proteiniphilus</name>
    <dbReference type="NCBI Taxonomy" id="860353"/>
    <lineage>
        <taxon>Bacteria</taxon>
        <taxon>Bacillati</taxon>
        <taxon>Bacillota</taxon>
        <taxon>Bacilli</taxon>
        <taxon>Bacillales</taxon>
        <taxon>Anoxybacillaceae</taxon>
        <taxon>Geobacillus</taxon>
    </lineage>
</organism>
<reference evidence="1 2" key="1">
    <citation type="submission" date="2016-11" db="EMBL/GenBank/DDBJ databases">
        <authorList>
            <person name="Kadnikov V."/>
            <person name="Nazina T."/>
        </authorList>
    </citation>
    <scope>NUCLEOTIDE SEQUENCE [LARGE SCALE GENOMIC DNA]</scope>
    <source>
        <strain evidence="1 2">1017</strain>
    </source>
</reference>
<name>A0A1Q5SM26_9BACL</name>
<sequence>MERWRDLCPLGAAAQYPLIPIKQVYFKCDIIFTLYRKTKH</sequence>
<dbReference type="EMBL" id="MQMG01000060">
    <property type="protein sequence ID" value="OKO89074.1"/>
    <property type="molecule type" value="Genomic_DNA"/>
</dbReference>
<gene>
    <name evidence="1" type="ORF">BRO54_3402</name>
</gene>
<evidence type="ECO:0000313" key="1">
    <source>
        <dbReference type="EMBL" id="OKO89074.1"/>
    </source>
</evidence>
<protein>
    <submittedName>
        <fullName evidence="1">Uncharacterized protein</fullName>
    </submittedName>
</protein>
<reference evidence="2" key="2">
    <citation type="submission" date="2017-01" db="EMBL/GenBank/DDBJ databases">
        <title>Genome sequencing and annotation of Geobacillus sp. 1017, a Hydrocarbon-Oxidizing Thermophilic Bacterium Isolated from a Heavy Oil Reservoir (China).</title>
        <authorList>
            <person name="Kadnikov V.V."/>
            <person name="Mardanov A.V."/>
            <person name="Poltaraus A.B."/>
            <person name="Sokolova D.S."/>
            <person name="Semenova E.M."/>
            <person name="Ravin N.V."/>
            <person name="Tourova T.P."/>
            <person name="Nazina T.N."/>
        </authorList>
    </citation>
    <scope>NUCLEOTIDE SEQUENCE [LARGE SCALE GENOMIC DNA]</scope>
    <source>
        <strain evidence="2">1017</strain>
    </source>
</reference>